<protein>
    <submittedName>
        <fullName evidence="1">Uncharacterized protein</fullName>
    </submittedName>
</protein>
<organism evidence="1 2">
    <name type="scientific">Pistacia integerrima</name>
    <dbReference type="NCBI Taxonomy" id="434235"/>
    <lineage>
        <taxon>Eukaryota</taxon>
        <taxon>Viridiplantae</taxon>
        <taxon>Streptophyta</taxon>
        <taxon>Embryophyta</taxon>
        <taxon>Tracheophyta</taxon>
        <taxon>Spermatophyta</taxon>
        <taxon>Magnoliopsida</taxon>
        <taxon>eudicotyledons</taxon>
        <taxon>Gunneridae</taxon>
        <taxon>Pentapetalae</taxon>
        <taxon>rosids</taxon>
        <taxon>malvids</taxon>
        <taxon>Sapindales</taxon>
        <taxon>Anacardiaceae</taxon>
        <taxon>Pistacia</taxon>
    </lineage>
</organism>
<proteinExistence type="predicted"/>
<dbReference type="Proteomes" id="UP001163603">
    <property type="component" value="Chromosome 8"/>
</dbReference>
<accession>A0ACC0Y6Y6</accession>
<sequence>MTELGHGRIETVTTYDSNTGEFVVNTPCESAQKYCIGGAANHATQMVVFSQLEINGKYQGVHAFICQIKDANGLIMSESPRRICRIQLLMFHLMENILVQSKTQIRFAAFMAALTSGHVNIASTAMDAGNSEKLNELLEINILLLLDWLINSYKECPESCGGQGLKTENHVGHLKSEIDVQSTFEGDNNVLM</sequence>
<evidence type="ECO:0000313" key="2">
    <source>
        <dbReference type="Proteomes" id="UP001163603"/>
    </source>
</evidence>
<comment type="caution">
    <text evidence="1">The sequence shown here is derived from an EMBL/GenBank/DDBJ whole genome shotgun (WGS) entry which is preliminary data.</text>
</comment>
<evidence type="ECO:0000313" key="1">
    <source>
        <dbReference type="EMBL" id="KAJ0031035.1"/>
    </source>
</evidence>
<gene>
    <name evidence="1" type="ORF">Pint_14499</name>
</gene>
<reference evidence="2" key="1">
    <citation type="journal article" date="2023" name="G3 (Bethesda)">
        <title>Genome assembly and association tests identify interacting loci associated with vigor, precocity, and sex in interspecific pistachio rootstocks.</title>
        <authorList>
            <person name="Palmer W."/>
            <person name="Jacygrad E."/>
            <person name="Sagayaradj S."/>
            <person name="Cavanaugh K."/>
            <person name="Han R."/>
            <person name="Bertier L."/>
            <person name="Beede B."/>
            <person name="Kafkas S."/>
            <person name="Golino D."/>
            <person name="Preece J."/>
            <person name="Michelmore R."/>
        </authorList>
    </citation>
    <scope>NUCLEOTIDE SEQUENCE [LARGE SCALE GENOMIC DNA]</scope>
</reference>
<keyword evidence="2" id="KW-1185">Reference proteome</keyword>
<name>A0ACC0Y6Y6_9ROSI</name>
<dbReference type="EMBL" id="CM047743">
    <property type="protein sequence ID" value="KAJ0031035.1"/>
    <property type="molecule type" value="Genomic_DNA"/>
</dbReference>